<gene>
    <name evidence="1" type="ORF">CDEST_10092</name>
</gene>
<dbReference type="KEGG" id="cdet:87946594"/>
<sequence>MGLRQNPIPRAKGILRRLWPRVPGLPRLGVMEQPRTKQFVMFTVEGMPDTPKCMTIMFWPILKQVPMRVVSRRGRRGSKRWVGVLVS</sequence>
<dbReference type="Proteomes" id="UP001322277">
    <property type="component" value="Chromosome 6"/>
</dbReference>
<dbReference type="RefSeq" id="XP_062782301.1">
    <property type="nucleotide sequence ID" value="XM_062926250.1"/>
</dbReference>
<dbReference type="EMBL" id="CP137310">
    <property type="protein sequence ID" value="WQF85078.1"/>
    <property type="molecule type" value="Genomic_DNA"/>
</dbReference>
<dbReference type="GeneID" id="87946594"/>
<reference evidence="2" key="1">
    <citation type="journal article" date="2023" name="bioRxiv">
        <title>Complete genome of the Medicago anthracnose fungus, Colletotrichum destructivum, reveals a mini-chromosome-like region within a core chromosome.</title>
        <authorList>
            <person name="Lapalu N."/>
            <person name="Simon A."/>
            <person name="Lu A."/>
            <person name="Plaumann P.-L."/>
            <person name="Amselem J."/>
            <person name="Pigne S."/>
            <person name="Auger A."/>
            <person name="Koch C."/>
            <person name="Dallery J.-F."/>
            <person name="O'Connell R.J."/>
        </authorList>
    </citation>
    <scope>NUCLEOTIDE SEQUENCE [LARGE SCALE GENOMIC DNA]</scope>
    <source>
        <strain evidence="2">CBS 520.97</strain>
    </source>
</reference>
<evidence type="ECO:0000313" key="1">
    <source>
        <dbReference type="EMBL" id="WQF85078.1"/>
    </source>
</evidence>
<protein>
    <submittedName>
        <fullName evidence="1">Uncharacterized protein</fullName>
    </submittedName>
</protein>
<keyword evidence="2" id="KW-1185">Reference proteome</keyword>
<name>A0AAX4IPY2_9PEZI</name>
<organism evidence="1 2">
    <name type="scientific">Colletotrichum destructivum</name>
    <dbReference type="NCBI Taxonomy" id="34406"/>
    <lineage>
        <taxon>Eukaryota</taxon>
        <taxon>Fungi</taxon>
        <taxon>Dikarya</taxon>
        <taxon>Ascomycota</taxon>
        <taxon>Pezizomycotina</taxon>
        <taxon>Sordariomycetes</taxon>
        <taxon>Hypocreomycetidae</taxon>
        <taxon>Glomerellales</taxon>
        <taxon>Glomerellaceae</taxon>
        <taxon>Colletotrichum</taxon>
        <taxon>Colletotrichum destructivum species complex</taxon>
    </lineage>
</organism>
<dbReference type="AlphaFoldDB" id="A0AAX4IPY2"/>
<accession>A0AAX4IPY2</accession>
<evidence type="ECO:0000313" key="2">
    <source>
        <dbReference type="Proteomes" id="UP001322277"/>
    </source>
</evidence>
<proteinExistence type="predicted"/>